<evidence type="ECO:0000256" key="7">
    <source>
        <dbReference type="PROSITE-ProRule" id="PRU01360"/>
    </source>
</evidence>
<dbReference type="AlphaFoldDB" id="A0A1T5AU56"/>
<sequence>MSAAPRPMRGKTARPSQGSLFMTMPTIFRRGASAIALGLALTAIVPGSAMAQNAGAAPLDDAAAGVEGEIVVTGIRGAINNSVQAKKENTSIVEVVSAEDIGKLPDLSIAESLSRLPGLATQRLDGRANVVSIRGLAPDFTTTLLNGREQVSASNNRGVELDQYPSELLNGAIVYKTPDASLIGQALGGTIDMRTVRPLAYGKRAIAVGARFEINDLGKLNPDISDKGYRANISYIDQNADGTLGWAIGYARMQSPTAEERFNAWGYPEVSDGTNTAFLIGGAKPYVKSNELKRDGVMAVLEWEPSEKFHTTLDGYWSKFKDVQRLRGIELPLAWGNSTLLPGFTIENGLVTRGTWSGTEAVMRNDVVHRDSTIIAGGWNTQFKPNEKLTLELDLGYSRLKKTEENLEIYLGTGRGAGVGARETALGFEMRPKGGIILDASLDYADPNLFVITDPQGWNSCGGAVPNCQDGFVNMPKIRDELKSLRLQATQELGGVFSSLRVGANYSDREKSLDDRGFVLTSTDYPANTPVPSDYLFDPVSLDFIGIPGMVAFDSWRYYSDGNYTLTDEAGWTPGRIFNDYKVREKVLTGFVQANFDTDAGGTPVRGNVGVQIVHTDQSASSFYAQVVNGQTQSTPVTDGVKYTEILPSLNLTVEFADNSFLRFGAARMLARARMDQLKPGGGVNFDASKRNNTDINASPWSLDLGNAKLRPLMAEAVDVAVEKYFGQGAYVSLGGFYKYLENYIYRQSDAFDFTGFEIPDGGTVATYQGIANQWRNGTGGHLYGAEASLSLPFATFTRALDGFGVLASGSYTKSRVREGGAAPIAMPGLSRWVVNGTAYFEKAGFQARVSGRYRSKFLAEVSGLSLVRDKVMAKSEFVVDAQIGYTFQSGTLEGLGILLQASNLTNEPFVTYYNNDPRQIRDYQNYGRNFMAGITYKF</sequence>
<accession>A0A1T5AU56</accession>
<evidence type="ECO:0000259" key="9">
    <source>
        <dbReference type="Pfam" id="PF14905"/>
    </source>
</evidence>
<dbReference type="GO" id="GO:0009279">
    <property type="term" value="C:cell outer membrane"/>
    <property type="evidence" value="ECO:0007669"/>
    <property type="project" value="UniProtKB-SubCell"/>
</dbReference>
<keyword evidence="5 7" id="KW-0472">Membrane</keyword>
<evidence type="ECO:0000256" key="1">
    <source>
        <dbReference type="ARBA" id="ARBA00004571"/>
    </source>
</evidence>
<proteinExistence type="inferred from homology"/>
<evidence type="ECO:0000256" key="4">
    <source>
        <dbReference type="ARBA" id="ARBA00022692"/>
    </source>
</evidence>
<dbReference type="InterPro" id="IPR037066">
    <property type="entry name" value="Plug_dom_sf"/>
</dbReference>
<comment type="similarity">
    <text evidence="7">Belongs to the TonB-dependent receptor family.</text>
</comment>
<evidence type="ECO:0000259" key="8">
    <source>
        <dbReference type="Pfam" id="PF07715"/>
    </source>
</evidence>
<dbReference type="SUPFAM" id="SSF56935">
    <property type="entry name" value="Porins"/>
    <property type="match status" value="1"/>
</dbReference>
<feature type="domain" description="TonB-dependent receptor plug" evidence="8">
    <location>
        <begin position="86"/>
        <end position="190"/>
    </location>
</feature>
<dbReference type="Pfam" id="PF07715">
    <property type="entry name" value="Plug"/>
    <property type="match status" value="1"/>
</dbReference>
<evidence type="ECO:0000256" key="3">
    <source>
        <dbReference type="ARBA" id="ARBA00022452"/>
    </source>
</evidence>
<comment type="subcellular location">
    <subcellularLocation>
        <location evidence="1 7">Cell outer membrane</location>
        <topology evidence="1 7">Multi-pass membrane protein</topology>
    </subcellularLocation>
</comment>
<dbReference type="InterPro" id="IPR010104">
    <property type="entry name" value="TonB_rcpt_bac"/>
</dbReference>
<dbReference type="PANTHER" id="PTHR40980:SF3">
    <property type="entry name" value="TONB-DEPENDENT RECEPTOR-LIKE BETA-BARREL DOMAIN-CONTAINING PROTEIN"/>
    <property type="match status" value="1"/>
</dbReference>
<evidence type="ECO:0000313" key="11">
    <source>
        <dbReference type="Proteomes" id="UP000190044"/>
    </source>
</evidence>
<dbReference type="Proteomes" id="UP000190044">
    <property type="component" value="Unassembled WGS sequence"/>
</dbReference>
<name>A0A1T5AU56_9SPHN</name>
<dbReference type="EMBL" id="FUYP01000004">
    <property type="protein sequence ID" value="SKB38528.1"/>
    <property type="molecule type" value="Genomic_DNA"/>
</dbReference>
<dbReference type="InterPro" id="IPR041700">
    <property type="entry name" value="OMP_b-brl_3"/>
</dbReference>
<dbReference type="Gene3D" id="2.40.170.20">
    <property type="entry name" value="TonB-dependent receptor, beta-barrel domain"/>
    <property type="match status" value="1"/>
</dbReference>
<evidence type="ECO:0000256" key="6">
    <source>
        <dbReference type="ARBA" id="ARBA00023237"/>
    </source>
</evidence>
<dbReference type="InterPro" id="IPR036942">
    <property type="entry name" value="Beta-barrel_TonB_sf"/>
</dbReference>
<dbReference type="Pfam" id="PF14905">
    <property type="entry name" value="OMP_b-brl_3"/>
    <property type="match status" value="1"/>
</dbReference>
<dbReference type="InterPro" id="IPR012910">
    <property type="entry name" value="Plug_dom"/>
</dbReference>
<gene>
    <name evidence="10" type="ORF">SAMN06295937_1004180</name>
</gene>
<dbReference type="NCBIfam" id="TIGR01782">
    <property type="entry name" value="TonB-Xanth-Caul"/>
    <property type="match status" value="1"/>
</dbReference>
<keyword evidence="6 7" id="KW-0998">Cell outer membrane</keyword>
<protein>
    <submittedName>
        <fullName evidence="10">Iron complex outermembrane recepter protein</fullName>
    </submittedName>
</protein>
<dbReference type="PROSITE" id="PS52016">
    <property type="entry name" value="TONB_DEPENDENT_REC_3"/>
    <property type="match status" value="1"/>
</dbReference>
<evidence type="ECO:0000256" key="5">
    <source>
        <dbReference type="ARBA" id="ARBA00023136"/>
    </source>
</evidence>
<feature type="domain" description="Outer membrane protein beta-barrel" evidence="9">
    <location>
        <begin position="563"/>
        <end position="937"/>
    </location>
</feature>
<evidence type="ECO:0000313" key="10">
    <source>
        <dbReference type="EMBL" id="SKB38528.1"/>
    </source>
</evidence>
<organism evidence="10 11">
    <name type="scientific">Sphingopyxis flava</name>
    <dbReference type="NCBI Taxonomy" id="1507287"/>
    <lineage>
        <taxon>Bacteria</taxon>
        <taxon>Pseudomonadati</taxon>
        <taxon>Pseudomonadota</taxon>
        <taxon>Alphaproteobacteria</taxon>
        <taxon>Sphingomonadales</taxon>
        <taxon>Sphingomonadaceae</taxon>
        <taxon>Sphingopyxis</taxon>
    </lineage>
</organism>
<dbReference type="InterPro" id="IPR039426">
    <property type="entry name" value="TonB-dep_rcpt-like"/>
</dbReference>
<keyword evidence="4 7" id="KW-0812">Transmembrane</keyword>
<evidence type="ECO:0000256" key="2">
    <source>
        <dbReference type="ARBA" id="ARBA00022448"/>
    </source>
</evidence>
<keyword evidence="11" id="KW-1185">Reference proteome</keyword>
<dbReference type="Gene3D" id="2.170.130.10">
    <property type="entry name" value="TonB-dependent receptor, plug domain"/>
    <property type="match status" value="1"/>
</dbReference>
<reference evidence="11" key="1">
    <citation type="submission" date="2017-02" db="EMBL/GenBank/DDBJ databases">
        <authorList>
            <person name="Varghese N."/>
            <person name="Submissions S."/>
        </authorList>
    </citation>
    <scope>NUCLEOTIDE SEQUENCE [LARGE SCALE GENOMIC DNA]</scope>
    <source>
        <strain evidence="11">R11H</strain>
    </source>
</reference>
<dbReference type="PANTHER" id="PTHR40980">
    <property type="entry name" value="PLUG DOMAIN-CONTAINING PROTEIN"/>
    <property type="match status" value="1"/>
</dbReference>
<keyword evidence="3 7" id="KW-1134">Transmembrane beta strand</keyword>
<dbReference type="CDD" id="cd01347">
    <property type="entry name" value="ligand_gated_channel"/>
    <property type="match status" value="1"/>
</dbReference>
<keyword evidence="2 7" id="KW-0813">Transport</keyword>